<name>A0A0C3QM15_9AGAM</name>
<accession>A0A0C3QM15</accession>
<gene>
    <name evidence="2" type="ORF">M407DRAFT_17168</name>
</gene>
<dbReference type="HOGENOM" id="CLU_1120808_0_0_1"/>
<feature type="compositionally biased region" description="Low complexity" evidence="1">
    <location>
        <begin position="27"/>
        <end position="38"/>
    </location>
</feature>
<evidence type="ECO:0000256" key="1">
    <source>
        <dbReference type="SAM" id="MobiDB-lite"/>
    </source>
</evidence>
<proteinExistence type="predicted"/>
<feature type="compositionally biased region" description="Basic and acidic residues" evidence="1">
    <location>
        <begin position="229"/>
        <end position="238"/>
    </location>
</feature>
<evidence type="ECO:0000313" key="3">
    <source>
        <dbReference type="Proteomes" id="UP000054248"/>
    </source>
</evidence>
<dbReference type="Proteomes" id="UP000054248">
    <property type="component" value="Unassembled WGS sequence"/>
</dbReference>
<keyword evidence="3" id="KW-1185">Reference proteome</keyword>
<reference evidence="3" key="2">
    <citation type="submission" date="2015-01" db="EMBL/GenBank/DDBJ databases">
        <title>Evolutionary Origins and Diversification of the Mycorrhizal Mutualists.</title>
        <authorList>
            <consortium name="DOE Joint Genome Institute"/>
            <consortium name="Mycorrhizal Genomics Consortium"/>
            <person name="Kohler A."/>
            <person name="Kuo A."/>
            <person name="Nagy L.G."/>
            <person name="Floudas D."/>
            <person name="Copeland A."/>
            <person name="Barry K.W."/>
            <person name="Cichocki N."/>
            <person name="Veneault-Fourrey C."/>
            <person name="LaButti K."/>
            <person name="Lindquist E.A."/>
            <person name="Lipzen A."/>
            <person name="Lundell T."/>
            <person name="Morin E."/>
            <person name="Murat C."/>
            <person name="Riley R."/>
            <person name="Ohm R."/>
            <person name="Sun H."/>
            <person name="Tunlid A."/>
            <person name="Henrissat B."/>
            <person name="Grigoriev I.V."/>
            <person name="Hibbett D.S."/>
            <person name="Martin F."/>
        </authorList>
    </citation>
    <scope>NUCLEOTIDE SEQUENCE [LARGE SCALE GENOMIC DNA]</scope>
    <source>
        <strain evidence="3">MUT 4182</strain>
    </source>
</reference>
<feature type="compositionally biased region" description="Polar residues" evidence="1">
    <location>
        <begin position="39"/>
        <end position="53"/>
    </location>
</feature>
<sequence length="248" mass="27354">MLTRISSRSTSQAYAAAQRCLFIRHNSSQTSQPISSSSENAPSQTLQSGSESEIGSKPSGFEPKQPHRHPESQPIDPKLPTPALRSLFALHHASRNFITPQTLDKAIDAAFATSNHLTSYSTRVEKSLRDLDREVETRRMEDHQTYPFGSSARAEVELRQQKKLRELETYGAGMRTSDGGSMQMPVYSSSHTAGFARDSEVRAALYGVEQTGDVTMPGLDSLEDELAAKRSDEREARIAEQQGEKSAP</sequence>
<feature type="region of interest" description="Disordered" evidence="1">
    <location>
        <begin position="229"/>
        <end position="248"/>
    </location>
</feature>
<dbReference type="EMBL" id="KN822945">
    <property type="protein sequence ID" value="KIO33900.1"/>
    <property type="molecule type" value="Genomic_DNA"/>
</dbReference>
<dbReference type="OrthoDB" id="5597211at2759"/>
<protein>
    <submittedName>
        <fullName evidence="2">Uncharacterized protein</fullName>
    </submittedName>
</protein>
<feature type="region of interest" description="Disordered" evidence="1">
    <location>
        <begin position="27"/>
        <end position="81"/>
    </location>
</feature>
<reference evidence="2 3" key="1">
    <citation type="submission" date="2014-04" db="EMBL/GenBank/DDBJ databases">
        <authorList>
            <consortium name="DOE Joint Genome Institute"/>
            <person name="Kuo A."/>
            <person name="Girlanda M."/>
            <person name="Perotto S."/>
            <person name="Kohler A."/>
            <person name="Nagy L.G."/>
            <person name="Floudas D."/>
            <person name="Copeland A."/>
            <person name="Barry K.W."/>
            <person name="Cichocki N."/>
            <person name="Veneault-Fourrey C."/>
            <person name="LaButti K."/>
            <person name="Lindquist E.A."/>
            <person name="Lipzen A."/>
            <person name="Lundell T."/>
            <person name="Morin E."/>
            <person name="Murat C."/>
            <person name="Sun H."/>
            <person name="Tunlid A."/>
            <person name="Henrissat B."/>
            <person name="Grigoriev I.V."/>
            <person name="Hibbett D.S."/>
            <person name="Martin F."/>
            <person name="Nordberg H.P."/>
            <person name="Cantor M.N."/>
            <person name="Hua S.X."/>
        </authorList>
    </citation>
    <scope>NUCLEOTIDE SEQUENCE [LARGE SCALE GENOMIC DNA]</scope>
    <source>
        <strain evidence="2 3">MUT 4182</strain>
    </source>
</reference>
<organism evidence="2 3">
    <name type="scientific">Tulasnella calospora MUT 4182</name>
    <dbReference type="NCBI Taxonomy" id="1051891"/>
    <lineage>
        <taxon>Eukaryota</taxon>
        <taxon>Fungi</taxon>
        <taxon>Dikarya</taxon>
        <taxon>Basidiomycota</taxon>
        <taxon>Agaricomycotina</taxon>
        <taxon>Agaricomycetes</taxon>
        <taxon>Cantharellales</taxon>
        <taxon>Tulasnellaceae</taxon>
        <taxon>Tulasnella</taxon>
    </lineage>
</organism>
<dbReference type="AlphaFoldDB" id="A0A0C3QM15"/>
<evidence type="ECO:0000313" key="2">
    <source>
        <dbReference type="EMBL" id="KIO33900.1"/>
    </source>
</evidence>